<dbReference type="PROSITE" id="PS50011">
    <property type="entry name" value="PROTEIN_KINASE_DOM"/>
    <property type="match status" value="1"/>
</dbReference>
<keyword evidence="7" id="KW-0732">Signal</keyword>
<evidence type="ECO:0000313" key="18">
    <source>
        <dbReference type="EMBL" id="PNT68408.1"/>
    </source>
</evidence>
<name>A0A2K2D2B3_BRADI</name>
<reference evidence="18 19" key="1">
    <citation type="journal article" date="2010" name="Nature">
        <title>Genome sequencing and analysis of the model grass Brachypodium distachyon.</title>
        <authorList>
            <consortium name="International Brachypodium Initiative"/>
        </authorList>
    </citation>
    <scope>NUCLEOTIDE SEQUENCE [LARGE SCALE GENOMIC DNA]</scope>
    <source>
        <strain evidence="18 19">Bd21</strain>
    </source>
</reference>
<reference evidence="18" key="2">
    <citation type="submission" date="2017-06" db="EMBL/GenBank/DDBJ databases">
        <title>WGS assembly of Brachypodium distachyon.</title>
        <authorList>
            <consortium name="The International Brachypodium Initiative"/>
            <person name="Lucas S."/>
            <person name="Harmon-Smith M."/>
            <person name="Lail K."/>
            <person name="Tice H."/>
            <person name="Grimwood J."/>
            <person name="Bruce D."/>
            <person name="Barry K."/>
            <person name="Shu S."/>
            <person name="Lindquist E."/>
            <person name="Wang M."/>
            <person name="Pitluck S."/>
            <person name="Vogel J.P."/>
            <person name="Garvin D.F."/>
            <person name="Mockler T.C."/>
            <person name="Schmutz J."/>
            <person name="Rokhsar D."/>
            <person name="Bevan M.W."/>
        </authorList>
    </citation>
    <scope>NUCLEOTIDE SEQUENCE</scope>
    <source>
        <strain evidence="18">Bd21</strain>
    </source>
</reference>
<dbReference type="SUPFAM" id="SSF56112">
    <property type="entry name" value="Protein kinase-like (PK-like)"/>
    <property type="match status" value="1"/>
</dbReference>
<dbReference type="InterPro" id="IPR050528">
    <property type="entry name" value="L-type_Lectin-RKs"/>
</dbReference>
<dbReference type="InterPro" id="IPR001245">
    <property type="entry name" value="Ser-Thr/Tyr_kinase_cat_dom"/>
</dbReference>
<dbReference type="InterPro" id="IPR000719">
    <property type="entry name" value="Prot_kinase_dom"/>
</dbReference>
<evidence type="ECO:0000256" key="11">
    <source>
        <dbReference type="ARBA" id="ARBA00022840"/>
    </source>
</evidence>
<keyword evidence="9 14" id="KW-0547">Nucleotide-binding</keyword>
<evidence type="ECO:0000256" key="4">
    <source>
        <dbReference type="ARBA" id="ARBA00022527"/>
    </source>
</evidence>
<dbReference type="Pfam" id="PF07714">
    <property type="entry name" value="PK_Tyr_Ser-Thr"/>
    <property type="match status" value="1"/>
</dbReference>
<accession>A0A2K2D2B3</accession>
<dbReference type="Gene3D" id="1.10.510.10">
    <property type="entry name" value="Transferase(Phosphotransferase) domain 1"/>
    <property type="match status" value="1"/>
</dbReference>
<gene>
    <name evidence="19" type="primary">LOC100840936</name>
    <name evidence="18" type="ORF">BRADI_3g40250v3</name>
</gene>
<dbReference type="InterPro" id="IPR017441">
    <property type="entry name" value="Protein_kinase_ATP_BS"/>
</dbReference>
<keyword evidence="20" id="KW-1185">Reference proteome</keyword>
<dbReference type="PROSITE" id="PS00107">
    <property type="entry name" value="PROTEIN_KINASE_ATP"/>
    <property type="match status" value="1"/>
</dbReference>
<keyword evidence="10" id="KW-0418">Kinase</keyword>
<organism evidence="18">
    <name type="scientific">Brachypodium distachyon</name>
    <name type="common">Purple false brome</name>
    <name type="synonym">Trachynia distachya</name>
    <dbReference type="NCBI Taxonomy" id="15368"/>
    <lineage>
        <taxon>Eukaryota</taxon>
        <taxon>Viridiplantae</taxon>
        <taxon>Streptophyta</taxon>
        <taxon>Embryophyta</taxon>
        <taxon>Tracheophyta</taxon>
        <taxon>Spermatophyta</taxon>
        <taxon>Magnoliopsida</taxon>
        <taxon>Liliopsida</taxon>
        <taxon>Poales</taxon>
        <taxon>Poaceae</taxon>
        <taxon>BOP clade</taxon>
        <taxon>Pooideae</taxon>
        <taxon>Stipodae</taxon>
        <taxon>Brachypodieae</taxon>
        <taxon>Brachypodium</taxon>
    </lineage>
</organism>
<dbReference type="Gramene" id="PNT68408">
    <property type="protein sequence ID" value="PNT68408"/>
    <property type="gene ID" value="BRADI_3g40250v3"/>
</dbReference>
<evidence type="ECO:0000256" key="3">
    <source>
        <dbReference type="ARBA" id="ARBA00010217"/>
    </source>
</evidence>
<dbReference type="CDD" id="cd14066">
    <property type="entry name" value="STKc_IRAK"/>
    <property type="match status" value="1"/>
</dbReference>
<dbReference type="Proteomes" id="UP000008810">
    <property type="component" value="Chromosome 3"/>
</dbReference>
<evidence type="ECO:0000259" key="17">
    <source>
        <dbReference type="PROSITE" id="PS50011"/>
    </source>
</evidence>
<dbReference type="EnsemblPlants" id="PNT68408">
    <property type="protein sequence ID" value="PNT68408"/>
    <property type="gene ID" value="BRADI_3g40250v3"/>
</dbReference>
<dbReference type="Gene3D" id="2.60.120.200">
    <property type="match status" value="1"/>
</dbReference>
<reference evidence="19" key="3">
    <citation type="submission" date="2018-08" db="UniProtKB">
        <authorList>
            <consortium name="EnsemblPlants"/>
        </authorList>
    </citation>
    <scope>IDENTIFICATION</scope>
    <source>
        <strain evidence="19">cv. Bd21</strain>
    </source>
</reference>
<keyword evidence="11 14" id="KW-0067">ATP-binding</keyword>
<dbReference type="FunFam" id="3.30.200.20:FF:000320">
    <property type="entry name" value="probable L-type lectin-domain containing receptor kinase S.5"/>
    <property type="match status" value="1"/>
</dbReference>
<evidence type="ECO:0000256" key="8">
    <source>
        <dbReference type="ARBA" id="ARBA00022734"/>
    </source>
</evidence>
<keyword evidence="5" id="KW-0808">Transferase</keyword>
<dbReference type="InterPro" id="IPR011009">
    <property type="entry name" value="Kinase-like_dom_sf"/>
</dbReference>
<evidence type="ECO:0000256" key="1">
    <source>
        <dbReference type="ARBA" id="ARBA00004479"/>
    </source>
</evidence>
<dbReference type="InterPro" id="IPR013320">
    <property type="entry name" value="ConA-like_dom_sf"/>
</dbReference>
<feature type="binding site" evidence="14">
    <location>
        <position position="520"/>
    </location>
    <ligand>
        <name>ATP</name>
        <dbReference type="ChEBI" id="CHEBI:30616"/>
    </ligand>
</feature>
<evidence type="ECO:0000256" key="13">
    <source>
        <dbReference type="ARBA" id="ARBA00023136"/>
    </source>
</evidence>
<keyword evidence="12 16" id="KW-1133">Transmembrane helix</keyword>
<dbReference type="AlphaFoldDB" id="A0A2K2D2B3"/>
<dbReference type="SUPFAM" id="SSF49899">
    <property type="entry name" value="Concanavalin A-like lectins/glucanases"/>
    <property type="match status" value="1"/>
</dbReference>
<dbReference type="InterPro" id="IPR008271">
    <property type="entry name" value="Ser/Thr_kinase_AS"/>
</dbReference>
<dbReference type="PANTHER" id="PTHR27007">
    <property type="match status" value="1"/>
</dbReference>
<evidence type="ECO:0000313" key="20">
    <source>
        <dbReference type="Proteomes" id="UP000008810"/>
    </source>
</evidence>
<dbReference type="GO" id="GO:0004674">
    <property type="term" value="F:protein serine/threonine kinase activity"/>
    <property type="evidence" value="ECO:0007669"/>
    <property type="project" value="UniProtKB-KW"/>
</dbReference>
<dbReference type="STRING" id="15368.A0A2K2D2B3"/>
<dbReference type="EMBL" id="CM000882">
    <property type="protein sequence ID" value="PNT68408.1"/>
    <property type="molecule type" value="Genomic_DNA"/>
</dbReference>
<evidence type="ECO:0000256" key="14">
    <source>
        <dbReference type="PROSITE-ProRule" id="PRU10141"/>
    </source>
</evidence>
<sequence>MSQYPRSVSASNTRSILTPRRRFARIDLHARYLTRRSTASAFGDVPGIYPAASIRFVNFPRPARAPRRPIIATYKEPRAPQPWISPFSSQPSPIIIMPCHASPRRFGASCCVVVVLCWLLSAAGARKLRGTTPGEQQPQPQQLEVRNYTYASFDKDKDAGTTLRVLKDAAINGGALQLTPDTRNNDAFLVHKSGSVLLATPFTLWRPLTDDDLPSIAGPVRPNSPPGARARTRVVSFNTNFTMNVFYDKASPGEGLTFLIAPSLAGPPPGSDDGFLGLTNATLETNPSKNRFVAIEFDTRNQTHDNGSNNHVGLDIGSVVSAATANLNVSIASNNVSAPNHTVWIHYDGVARRIAVYVGVHRKPKPGKPVLEAALDLSEHVNQVSYLGFSASTGDTFELNCILDWTLSIETFPEEPESKAWVIIVAVAVSVAVLAFAVAAFFLARLSRARRAMERSQEQLGQTLSHLPGMPREFAYDKLRKATKNFDERLKLGKGGYGVVYKGLLPAEEGRAEAMEVAVKRFTRDDARCVEDFVKEVDIINRLRHKNIVPLIGWCYKKGQLLLVYEYMPNGSLDQHLFRRGVHDQRPAPLPWSRRYSIIADIASGLHYVHHEYGRTVVLHRDIKASNVLLDASFRARLGDFGLARVIDLDRASFTDLGVAGTRGYIAPEYSVGHKATRQTDVFAFGALVLELVTGRYSLTGDPGCPMLADYVWRMHGRGALLGAVDQDLGTAEFDHDEATRMLLLGLACSSPNPGDRPTMPEVLQVLAKAAPPPEVPLFKPTFMWPPEGAPRFSIGDIELTSSTSTSGGAGGYSYDGGYIGVSTRATQDTSYDSFPPTTAPNDGKDYFPALSSGR</sequence>
<dbReference type="Pfam" id="PF00139">
    <property type="entry name" value="Lectin_legB"/>
    <property type="match status" value="1"/>
</dbReference>
<dbReference type="SMART" id="SM00220">
    <property type="entry name" value="S_TKc"/>
    <property type="match status" value="1"/>
</dbReference>
<feature type="compositionally biased region" description="Polar residues" evidence="15">
    <location>
        <begin position="826"/>
        <end position="841"/>
    </location>
</feature>
<proteinExistence type="inferred from homology"/>
<evidence type="ECO:0000256" key="5">
    <source>
        <dbReference type="ARBA" id="ARBA00022679"/>
    </source>
</evidence>
<dbReference type="InterPro" id="IPR001220">
    <property type="entry name" value="Legume_lectin_dom"/>
</dbReference>
<protein>
    <recommendedName>
        <fullName evidence="17">Protein kinase domain-containing protein</fullName>
    </recommendedName>
</protein>
<keyword evidence="4" id="KW-0723">Serine/threonine-protein kinase</keyword>
<dbReference type="GO" id="GO:0005886">
    <property type="term" value="C:plasma membrane"/>
    <property type="evidence" value="ECO:0000318"/>
    <property type="project" value="GO_Central"/>
</dbReference>
<dbReference type="PROSITE" id="PS00108">
    <property type="entry name" value="PROTEIN_KINASE_ST"/>
    <property type="match status" value="1"/>
</dbReference>
<feature type="domain" description="Protein kinase" evidence="17">
    <location>
        <begin position="486"/>
        <end position="779"/>
    </location>
</feature>
<dbReference type="CDD" id="cd06899">
    <property type="entry name" value="lectin_legume_LecRK_Arcelin_ConA"/>
    <property type="match status" value="1"/>
</dbReference>
<comment type="subcellular location">
    <subcellularLocation>
        <location evidence="1">Membrane</location>
        <topology evidence="1">Single-pass type I membrane protein</topology>
    </subcellularLocation>
</comment>
<dbReference type="GO" id="GO:0005524">
    <property type="term" value="F:ATP binding"/>
    <property type="evidence" value="ECO:0007669"/>
    <property type="project" value="UniProtKB-UniRule"/>
</dbReference>
<keyword evidence="6 16" id="KW-0812">Transmembrane</keyword>
<feature type="region of interest" description="Disordered" evidence="15">
    <location>
        <begin position="826"/>
        <end position="855"/>
    </location>
</feature>
<dbReference type="GO" id="GO:0030246">
    <property type="term" value="F:carbohydrate binding"/>
    <property type="evidence" value="ECO:0007669"/>
    <property type="project" value="UniProtKB-KW"/>
</dbReference>
<evidence type="ECO:0000313" key="19">
    <source>
        <dbReference type="EnsemblPlants" id="PNT68408"/>
    </source>
</evidence>
<evidence type="ECO:0000256" key="9">
    <source>
        <dbReference type="ARBA" id="ARBA00022741"/>
    </source>
</evidence>
<evidence type="ECO:0000256" key="7">
    <source>
        <dbReference type="ARBA" id="ARBA00022729"/>
    </source>
</evidence>
<dbReference type="FunFam" id="1.10.510.10:FF:000444">
    <property type="entry name" value="probable L-type lectin-domain containing receptor kinase S.5"/>
    <property type="match status" value="1"/>
</dbReference>
<keyword evidence="8" id="KW-0430">Lectin</keyword>
<dbReference type="GO" id="GO:0051707">
    <property type="term" value="P:response to other organism"/>
    <property type="evidence" value="ECO:0007669"/>
    <property type="project" value="UniProtKB-ARBA"/>
</dbReference>
<comment type="similarity">
    <text evidence="2">In the N-terminal section; belongs to the leguminous lectin family.</text>
</comment>
<dbReference type="GO" id="GO:0006952">
    <property type="term" value="P:defense response"/>
    <property type="evidence" value="ECO:0007669"/>
    <property type="project" value="UniProtKB-ARBA"/>
</dbReference>
<evidence type="ECO:0000256" key="15">
    <source>
        <dbReference type="SAM" id="MobiDB-lite"/>
    </source>
</evidence>
<evidence type="ECO:0000256" key="10">
    <source>
        <dbReference type="ARBA" id="ARBA00022777"/>
    </source>
</evidence>
<comment type="similarity">
    <text evidence="3">In the C-terminal section; belongs to the protein kinase superfamily. Ser/Thr protein kinase family.</text>
</comment>
<evidence type="ECO:0000256" key="16">
    <source>
        <dbReference type="SAM" id="Phobius"/>
    </source>
</evidence>
<dbReference type="Gene3D" id="3.30.200.20">
    <property type="entry name" value="Phosphorylase Kinase, domain 1"/>
    <property type="match status" value="1"/>
</dbReference>
<evidence type="ECO:0000256" key="6">
    <source>
        <dbReference type="ARBA" id="ARBA00022692"/>
    </source>
</evidence>
<dbReference type="OrthoDB" id="1913956at2759"/>
<evidence type="ECO:0000256" key="12">
    <source>
        <dbReference type="ARBA" id="ARBA00022989"/>
    </source>
</evidence>
<keyword evidence="13 16" id="KW-0472">Membrane</keyword>
<evidence type="ECO:0000256" key="2">
    <source>
        <dbReference type="ARBA" id="ARBA00008536"/>
    </source>
</evidence>
<feature type="transmembrane region" description="Helical" evidence="16">
    <location>
        <begin position="420"/>
        <end position="444"/>
    </location>
</feature>